<name>A0A0E9RFL9_ANGAN</name>
<protein>
    <submittedName>
        <fullName evidence="1">Uncharacterized protein</fullName>
    </submittedName>
</protein>
<dbReference type="AlphaFoldDB" id="A0A0E9RFL9"/>
<evidence type="ECO:0000313" key="1">
    <source>
        <dbReference type="EMBL" id="JAH27148.1"/>
    </source>
</evidence>
<proteinExistence type="predicted"/>
<reference evidence="1" key="1">
    <citation type="submission" date="2014-11" db="EMBL/GenBank/DDBJ databases">
        <authorList>
            <person name="Amaro Gonzalez C."/>
        </authorList>
    </citation>
    <scope>NUCLEOTIDE SEQUENCE</scope>
</reference>
<dbReference type="EMBL" id="GBXM01081429">
    <property type="protein sequence ID" value="JAH27148.1"/>
    <property type="molecule type" value="Transcribed_RNA"/>
</dbReference>
<accession>A0A0E9RFL9</accession>
<sequence length="33" mass="4098">MKTGQYCTRLWRADHKHPVDQRKRRFLTDRSLP</sequence>
<organism evidence="1">
    <name type="scientific">Anguilla anguilla</name>
    <name type="common">European freshwater eel</name>
    <name type="synonym">Muraena anguilla</name>
    <dbReference type="NCBI Taxonomy" id="7936"/>
    <lineage>
        <taxon>Eukaryota</taxon>
        <taxon>Metazoa</taxon>
        <taxon>Chordata</taxon>
        <taxon>Craniata</taxon>
        <taxon>Vertebrata</taxon>
        <taxon>Euteleostomi</taxon>
        <taxon>Actinopterygii</taxon>
        <taxon>Neopterygii</taxon>
        <taxon>Teleostei</taxon>
        <taxon>Anguilliformes</taxon>
        <taxon>Anguillidae</taxon>
        <taxon>Anguilla</taxon>
    </lineage>
</organism>
<reference evidence="1" key="2">
    <citation type="journal article" date="2015" name="Fish Shellfish Immunol.">
        <title>Early steps in the European eel (Anguilla anguilla)-Vibrio vulnificus interaction in the gills: Role of the RtxA13 toxin.</title>
        <authorList>
            <person name="Callol A."/>
            <person name="Pajuelo D."/>
            <person name="Ebbesson L."/>
            <person name="Teles M."/>
            <person name="MacKenzie S."/>
            <person name="Amaro C."/>
        </authorList>
    </citation>
    <scope>NUCLEOTIDE SEQUENCE</scope>
</reference>